<dbReference type="Gene3D" id="2.80.10.50">
    <property type="match status" value="1"/>
</dbReference>
<reference evidence="1" key="1">
    <citation type="submission" date="2021-02" db="EMBL/GenBank/DDBJ databases">
        <authorList>
            <person name="Nowell W R."/>
        </authorList>
    </citation>
    <scope>NUCLEOTIDE SEQUENCE</scope>
    <source>
        <strain evidence="1">Ploen Becks lab</strain>
    </source>
</reference>
<sequence>MNINDLLSHDLDRSSSSLKQLGIIQRTVYSYHPGLLYKLKNELNYEYNENDLKGVWLFEPVENRRNVYFLKNVYYKEYLNAGKQIKAFFFFQTNNRHVHTKNLKSRRDEEFMWRVESSENNVTYNIINLKYNEPLFADQKNYEEDTRRNIYTWKKKYNGLEFSWIIKCKNETFSNIFKN</sequence>
<evidence type="ECO:0000313" key="1">
    <source>
        <dbReference type="EMBL" id="CAF1016316.1"/>
    </source>
</evidence>
<proteinExistence type="predicted"/>
<evidence type="ECO:0000313" key="2">
    <source>
        <dbReference type="Proteomes" id="UP000663879"/>
    </source>
</evidence>
<dbReference type="SUPFAM" id="SSF50370">
    <property type="entry name" value="Ricin B-like lectins"/>
    <property type="match status" value="1"/>
</dbReference>
<keyword evidence="2" id="KW-1185">Reference proteome</keyword>
<dbReference type="AlphaFoldDB" id="A0A814HWI3"/>
<comment type="caution">
    <text evidence="1">The sequence shown here is derived from an EMBL/GenBank/DDBJ whole genome shotgun (WGS) entry which is preliminary data.</text>
</comment>
<dbReference type="Proteomes" id="UP000663879">
    <property type="component" value="Unassembled WGS sequence"/>
</dbReference>
<dbReference type="InterPro" id="IPR035992">
    <property type="entry name" value="Ricin_B-like_lectins"/>
</dbReference>
<organism evidence="1 2">
    <name type="scientific">Brachionus calyciflorus</name>
    <dbReference type="NCBI Taxonomy" id="104777"/>
    <lineage>
        <taxon>Eukaryota</taxon>
        <taxon>Metazoa</taxon>
        <taxon>Spiralia</taxon>
        <taxon>Gnathifera</taxon>
        <taxon>Rotifera</taxon>
        <taxon>Eurotatoria</taxon>
        <taxon>Monogononta</taxon>
        <taxon>Pseudotrocha</taxon>
        <taxon>Ploima</taxon>
        <taxon>Brachionidae</taxon>
        <taxon>Brachionus</taxon>
    </lineage>
</organism>
<protein>
    <submittedName>
        <fullName evidence="1">Uncharacterized protein</fullName>
    </submittedName>
</protein>
<dbReference type="EMBL" id="CAJNOC010004290">
    <property type="protein sequence ID" value="CAF1016316.1"/>
    <property type="molecule type" value="Genomic_DNA"/>
</dbReference>
<name>A0A814HWI3_9BILA</name>
<gene>
    <name evidence="1" type="ORF">OXX778_LOCUS17147</name>
</gene>
<accession>A0A814HWI3</accession>